<dbReference type="EMBL" id="CADCUY010000320">
    <property type="protein sequence ID" value="CAA9413514.1"/>
    <property type="molecule type" value="Genomic_DNA"/>
</dbReference>
<feature type="region of interest" description="Disordered" evidence="1">
    <location>
        <begin position="1"/>
        <end position="26"/>
    </location>
</feature>
<name>A0A6J4PG52_9ACTN</name>
<organism evidence="2">
    <name type="scientific">uncultured Quadrisphaera sp</name>
    <dbReference type="NCBI Taxonomy" id="904978"/>
    <lineage>
        <taxon>Bacteria</taxon>
        <taxon>Bacillati</taxon>
        <taxon>Actinomycetota</taxon>
        <taxon>Actinomycetes</taxon>
        <taxon>Kineosporiales</taxon>
        <taxon>Kineosporiaceae</taxon>
        <taxon>Quadrisphaera</taxon>
        <taxon>environmental samples</taxon>
    </lineage>
</organism>
<accession>A0A6J4PG52</accession>
<sequence>ERRRRAGTPRRSAGRPADRRPGGARR</sequence>
<proteinExistence type="predicted"/>
<feature type="non-terminal residue" evidence="2">
    <location>
        <position position="26"/>
    </location>
</feature>
<feature type="compositionally biased region" description="Basic and acidic residues" evidence="1">
    <location>
        <begin position="16"/>
        <end position="26"/>
    </location>
</feature>
<evidence type="ECO:0000313" key="2">
    <source>
        <dbReference type="EMBL" id="CAA9413514.1"/>
    </source>
</evidence>
<dbReference type="AlphaFoldDB" id="A0A6J4PG52"/>
<reference evidence="2" key="1">
    <citation type="submission" date="2020-02" db="EMBL/GenBank/DDBJ databases">
        <authorList>
            <person name="Meier V. D."/>
        </authorList>
    </citation>
    <scope>NUCLEOTIDE SEQUENCE</scope>
    <source>
        <strain evidence="2">AVDCRST_MAG35</strain>
    </source>
</reference>
<evidence type="ECO:0000256" key="1">
    <source>
        <dbReference type="SAM" id="MobiDB-lite"/>
    </source>
</evidence>
<gene>
    <name evidence="2" type="ORF">AVDCRST_MAG35-1568</name>
</gene>
<feature type="non-terminal residue" evidence="2">
    <location>
        <position position="1"/>
    </location>
</feature>
<protein>
    <submittedName>
        <fullName evidence="2">Uncharacterized protein</fullName>
    </submittedName>
</protein>